<feature type="compositionally biased region" description="Polar residues" evidence="1">
    <location>
        <begin position="31"/>
        <end position="46"/>
    </location>
</feature>
<feature type="compositionally biased region" description="Basic and acidic residues" evidence="1">
    <location>
        <begin position="110"/>
        <end position="126"/>
    </location>
</feature>
<dbReference type="EMBL" id="PQXI01000046">
    <property type="protein sequence ID" value="TGO27182.1"/>
    <property type="molecule type" value="Genomic_DNA"/>
</dbReference>
<feature type="compositionally biased region" description="Acidic residues" evidence="1">
    <location>
        <begin position="87"/>
        <end position="100"/>
    </location>
</feature>
<feature type="compositionally biased region" description="Basic and acidic residues" evidence="1">
    <location>
        <begin position="47"/>
        <end position="59"/>
    </location>
</feature>
<keyword evidence="2" id="KW-0812">Transmembrane</keyword>
<feature type="transmembrane region" description="Helical" evidence="2">
    <location>
        <begin position="307"/>
        <end position="328"/>
    </location>
</feature>
<keyword evidence="4" id="KW-1185">Reference proteome</keyword>
<feature type="region of interest" description="Disordered" evidence="1">
    <location>
        <begin position="31"/>
        <end position="186"/>
    </location>
</feature>
<reference evidence="3 4" key="1">
    <citation type="submission" date="2017-12" db="EMBL/GenBank/DDBJ databases">
        <title>Comparative genomics of Botrytis spp.</title>
        <authorList>
            <person name="Valero-Jimenez C.A."/>
            <person name="Tapia P."/>
            <person name="Veloso J."/>
            <person name="Silva-Moreno E."/>
            <person name="Staats M."/>
            <person name="Valdes J.H."/>
            <person name="Van Kan J.A.L."/>
        </authorList>
    </citation>
    <scope>NUCLEOTIDE SEQUENCE [LARGE SCALE GENOMIC DNA]</scope>
    <source>
        <strain evidence="3 4">Bp0003</strain>
    </source>
</reference>
<keyword evidence="2" id="KW-1133">Transmembrane helix</keyword>
<evidence type="ECO:0000256" key="1">
    <source>
        <dbReference type="SAM" id="MobiDB-lite"/>
    </source>
</evidence>
<comment type="caution">
    <text evidence="3">The sequence shown here is derived from an EMBL/GenBank/DDBJ whole genome shotgun (WGS) entry which is preliminary data.</text>
</comment>
<feature type="transmembrane region" description="Helical" evidence="2">
    <location>
        <begin position="267"/>
        <end position="287"/>
    </location>
</feature>
<feature type="compositionally biased region" description="Polar residues" evidence="1">
    <location>
        <begin position="146"/>
        <end position="162"/>
    </location>
</feature>
<evidence type="ECO:0000256" key="2">
    <source>
        <dbReference type="SAM" id="Phobius"/>
    </source>
</evidence>
<accession>A0A4Z1FW00</accession>
<keyword evidence="2" id="KW-0472">Membrane</keyword>
<dbReference type="Proteomes" id="UP000297910">
    <property type="component" value="Unassembled WGS sequence"/>
</dbReference>
<gene>
    <name evidence="3" type="ORF">BPAE_0046g00450</name>
</gene>
<dbReference type="AlphaFoldDB" id="A0A4Z1FW00"/>
<evidence type="ECO:0000313" key="3">
    <source>
        <dbReference type="EMBL" id="TGO27182.1"/>
    </source>
</evidence>
<sequence>MTANSSSRSQYTPTESDASIEASISNLAALAKNTQTSDLDSPSSNTDAEKTKVENKDGESGNGKFKRIRRPPPRDTGVIYDRHSDADVEPVSESDFETNFETDSMIPVGDKGKEKSEVQKLLKDSRSTIVLESDGEEESGSESDFINYSTGTENQSSVTGNDNFDKIKDPYQQDSEDSSSLQLTPTSTAEFVTESDSQSIHQISAMIDIDHGSASGEGADANYEAETASQAAAHLDSLDPMNPSVEQDDARRNASIRATLKGLQKSAVTAIFYIFLTIIIFAIPVYLELILHQNDRAYFCDHPSMKTLLNTVLLLLSWEMFVLFDILMKGDLESHEIRCYDAEEIPDVRLTDVLIQLRFHRMRSIVTPLIALIWFWIFASAPLAQFPTCYRKKTCSAGKLGGTNGTANATAVAFVDSTWHALREAVNNATNATVKALINATAQA</sequence>
<protein>
    <submittedName>
        <fullName evidence="3">Uncharacterized protein</fullName>
    </submittedName>
</protein>
<organism evidence="3 4">
    <name type="scientific">Botrytis paeoniae</name>
    <dbReference type="NCBI Taxonomy" id="278948"/>
    <lineage>
        <taxon>Eukaryota</taxon>
        <taxon>Fungi</taxon>
        <taxon>Dikarya</taxon>
        <taxon>Ascomycota</taxon>
        <taxon>Pezizomycotina</taxon>
        <taxon>Leotiomycetes</taxon>
        <taxon>Helotiales</taxon>
        <taxon>Sclerotiniaceae</taxon>
        <taxon>Botrytis</taxon>
    </lineage>
</organism>
<name>A0A4Z1FW00_9HELO</name>
<feature type="transmembrane region" description="Helical" evidence="2">
    <location>
        <begin position="365"/>
        <end position="384"/>
    </location>
</feature>
<proteinExistence type="predicted"/>
<evidence type="ECO:0000313" key="4">
    <source>
        <dbReference type="Proteomes" id="UP000297910"/>
    </source>
</evidence>